<feature type="region of interest" description="Disordered" evidence="10">
    <location>
        <begin position="82"/>
        <end position="159"/>
    </location>
</feature>
<dbReference type="OMA" id="SKQPKMA"/>
<feature type="region of interest" description="Disordered" evidence="10">
    <location>
        <begin position="1"/>
        <end position="41"/>
    </location>
</feature>
<feature type="compositionally biased region" description="Low complexity" evidence="10">
    <location>
        <begin position="1144"/>
        <end position="1173"/>
    </location>
</feature>
<dbReference type="GO" id="GO:0003682">
    <property type="term" value="F:chromatin binding"/>
    <property type="evidence" value="ECO:0007669"/>
    <property type="project" value="TreeGrafter"/>
</dbReference>
<feature type="compositionally biased region" description="Basic and acidic residues" evidence="10">
    <location>
        <begin position="388"/>
        <end position="399"/>
    </location>
</feature>
<dbReference type="PROSITE" id="PS51916">
    <property type="entry name" value="DEUBAD"/>
    <property type="match status" value="1"/>
</dbReference>
<keyword evidence="5" id="KW-0863">Zinc-finger</keyword>
<dbReference type="InterPro" id="IPR044867">
    <property type="entry name" value="DEUBAD_dom"/>
</dbReference>
<evidence type="ECO:0000256" key="5">
    <source>
        <dbReference type="ARBA" id="ARBA00022771"/>
    </source>
</evidence>
<feature type="region of interest" description="Disordered" evidence="10">
    <location>
        <begin position="465"/>
        <end position="490"/>
    </location>
</feature>
<organism evidence="12 13">
    <name type="scientific">Hermetia illucens</name>
    <name type="common">Black soldier fly</name>
    <dbReference type="NCBI Taxonomy" id="343691"/>
    <lineage>
        <taxon>Eukaryota</taxon>
        <taxon>Metazoa</taxon>
        <taxon>Ecdysozoa</taxon>
        <taxon>Arthropoda</taxon>
        <taxon>Hexapoda</taxon>
        <taxon>Insecta</taxon>
        <taxon>Pterygota</taxon>
        <taxon>Neoptera</taxon>
        <taxon>Endopterygota</taxon>
        <taxon>Diptera</taxon>
        <taxon>Brachycera</taxon>
        <taxon>Stratiomyomorpha</taxon>
        <taxon>Stratiomyidae</taxon>
        <taxon>Hermetiinae</taxon>
        <taxon>Hermetia</taxon>
    </lineage>
</organism>
<accession>A0A7R8UXZ7</accession>
<feature type="region of interest" description="Disordered" evidence="10">
    <location>
        <begin position="388"/>
        <end position="411"/>
    </location>
</feature>
<keyword evidence="3" id="KW-0678">Repressor</keyword>
<dbReference type="GO" id="GO:0045944">
    <property type="term" value="P:positive regulation of transcription by RNA polymerase II"/>
    <property type="evidence" value="ECO:0007669"/>
    <property type="project" value="TreeGrafter"/>
</dbReference>
<feature type="region of interest" description="Disordered" evidence="10">
    <location>
        <begin position="1336"/>
        <end position="1360"/>
    </location>
</feature>
<dbReference type="InterPro" id="IPR024811">
    <property type="entry name" value="ASX/ASX-like"/>
</dbReference>
<dbReference type="EMBL" id="LR899012">
    <property type="protein sequence ID" value="CAD7089179.1"/>
    <property type="molecule type" value="Genomic_DNA"/>
</dbReference>
<feature type="region of interest" description="Disordered" evidence="10">
    <location>
        <begin position="1460"/>
        <end position="1508"/>
    </location>
</feature>
<dbReference type="InParanoid" id="A0A7R8UXZ7"/>
<dbReference type="FunCoup" id="A0A7R8UXZ7">
    <property type="interactions" value="566"/>
</dbReference>
<feature type="compositionally biased region" description="Basic and acidic residues" evidence="10">
    <location>
        <begin position="1"/>
        <end position="24"/>
    </location>
</feature>
<reference evidence="12 13" key="1">
    <citation type="submission" date="2020-11" db="EMBL/GenBank/DDBJ databases">
        <authorList>
            <person name="Wallbank WR R."/>
            <person name="Pardo Diaz C."/>
            <person name="Kozak K."/>
            <person name="Martin S."/>
            <person name="Jiggins C."/>
            <person name="Moest M."/>
            <person name="Warren A I."/>
            <person name="Generalovic N T."/>
            <person name="Byers J.R.P. K."/>
            <person name="Montejo-Kovacevich G."/>
            <person name="Yen C E."/>
        </authorList>
    </citation>
    <scope>NUCLEOTIDE SEQUENCE [LARGE SCALE GENOMIC DNA]</scope>
</reference>
<feature type="compositionally biased region" description="Low complexity" evidence="10">
    <location>
        <begin position="114"/>
        <end position="124"/>
    </location>
</feature>
<dbReference type="GO" id="GO:0009887">
    <property type="term" value="P:animal organ morphogenesis"/>
    <property type="evidence" value="ECO:0007669"/>
    <property type="project" value="TreeGrafter"/>
</dbReference>
<feature type="compositionally biased region" description="Low complexity" evidence="10">
    <location>
        <begin position="1396"/>
        <end position="1410"/>
    </location>
</feature>
<dbReference type="InterPro" id="IPR026905">
    <property type="entry name" value="ASX-like_PHD"/>
</dbReference>
<evidence type="ECO:0000256" key="6">
    <source>
        <dbReference type="ARBA" id="ARBA00022833"/>
    </source>
</evidence>
<evidence type="ECO:0000313" key="13">
    <source>
        <dbReference type="Proteomes" id="UP000594454"/>
    </source>
</evidence>
<comment type="similarity">
    <text evidence="2">Belongs to the Asx family.</text>
</comment>
<feature type="compositionally biased region" description="Low complexity" evidence="10">
    <location>
        <begin position="329"/>
        <end position="341"/>
    </location>
</feature>
<keyword evidence="6" id="KW-0862">Zinc</keyword>
<dbReference type="OrthoDB" id="9348951at2759"/>
<dbReference type="GO" id="GO:0003677">
    <property type="term" value="F:DNA binding"/>
    <property type="evidence" value="ECO:0007669"/>
    <property type="project" value="InterPro"/>
</dbReference>
<dbReference type="GO" id="GO:0008270">
    <property type="term" value="F:zinc ion binding"/>
    <property type="evidence" value="ECO:0007669"/>
    <property type="project" value="UniProtKB-KW"/>
</dbReference>
<feature type="compositionally biased region" description="Low complexity" evidence="10">
    <location>
        <begin position="1494"/>
        <end position="1508"/>
    </location>
</feature>
<keyword evidence="4" id="KW-0479">Metal-binding</keyword>
<feature type="compositionally biased region" description="Low complexity" evidence="10">
    <location>
        <begin position="1528"/>
        <end position="1543"/>
    </location>
</feature>
<evidence type="ECO:0000256" key="3">
    <source>
        <dbReference type="ARBA" id="ARBA00022491"/>
    </source>
</evidence>
<keyword evidence="9" id="KW-0539">Nucleus</keyword>
<protein>
    <recommendedName>
        <fullName evidence="11">DEUBAD domain-containing protein</fullName>
    </recommendedName>
</protein>
<dbReference type="Pfam" id="PF13922">
    <property type="entry name" value="PHD_3"/>
    <property type="match status" value="1"/>
</dbReference>
<keyword evidence="8" id="KW-0804">Transcription</keyword>
<dbReference type="GO" id="GO:0035517">
    <property type="term" value="C:PR-DUB complex"/>
    <property type="evidence" value="ECO:0007669"/>
    <property type="project" value="TreeGrafter"/>
</dbReference>
<name>A0A7R8UXZ7_HERIL</name>
<sequence length="1650" mass="179580">MECDVSLKDRSSSSDRITNNEKHSLSQNPLGNQTSKSHYHVDQHPIAFPPSIQHEEIEDDPLALDELTINSSRLLESPPKLVKHTHCLRRQAPRLLGKSNSDKGSPSPEKHVKATSSSAAQASTMREVLASIPGFSSKPRRRSNKKMSTAAQIEQTKDGKIDLQTPDSILVGTNLRALLNKHTFSMLLPLFQQNLVQLLPSVDRPPPTTDPTCIRLSPSSLNNEFFARACLEWRERLAEGEFTPENQVRLKTEAEKEKSKLDPWKLKHFEPIWGSKQDKPSIKTAMKLNSSENLPDKNASTSLAASLTGPSTSTSSLSSSPAKSVCGDTSVSSQPSTSNSPKRIRTVGAVTRAQQSLVSSTEQSEVLEIPTMKKEKSDKIEIKKCSFGEDATKNEHEMESETTLEEPQPVSREEAKEILDKEANMVKVQNSALDEVHNVASEEPSSNADQIGDVKPCATDAIKKEQDSVSATHETNQMNFNEEKSRNLAPTDADQLCDEIDSKVDSQSMEESEVMTSVSNSFCQPGSEIQTYSSEMQAETTNDQLFADMYKLHNFNGLLQSAFNIHDASLLGEPPNSSQHQIHPIPVSSQNIVDNFIVSSLRANNVGIGSMLTSSEETTSSTSGLVDCSGDNTAIDEIEPSIQNLPVEDDPIEQKFADAENYLLETETNGEFTGLHKRASKRSTSSEYNDRKQLKYNECVEAQQPQVNDNSTTTSDDYKDEKLLIDMRYSDTDNADTMDEKTSNSDLGVKLELGEQMLYNSANDIDKIDAHDLLPSDYTHNNGSNANQVGAAPFSEVAVEPTATENLFADMYKLPNFNGLLQNAFNIHANFPHNNPQCMDFQPAAGPSHQIPTSSSSENIENFTVSDLTNSSGTGGMGNNMLTCSEETNSSTSGLVDCSGDNSADDNAIDDGQNMQNIEDPIDLKFEDAEQYVMESGGEISTDSGEATSQPVKSEEGIYTESSEQAAMITSASTTATAALGNNSNMDMAIPPGYENLQHVDTSQHQQLTGSGSISSYASSAVSVSISTSNSSSSATSVPLASGSSDIQMSKKDIFQHSQHDWNFGVKMELSNQQSEEVSGEMNAGDEQQLQMDSFNNGGGVNMLDNNDVMRNADGIYHNTIYETSTQEIKSEGEMPSAASEMEVTSTVTSNSNDSSSDHSSSNEVVNSSKTTTQHNSFMVQRPPLPNAGPSHRIHALQDPRSAMANNKVGSHHHHFINQQHPQFLQNPDHPQQFSFQLQQQQSQLQQQYLDNQQLRNQFQQPQHNNVQVTSGPPHQREPPHQSIPHGKSVHKPGTNNVQQPQQQLQGNPAAYMSLSSTHPLKVIPNVANKSIIPTTIAQQRPKLQPSGKGRRSSNKLPPGAVNLERSYQICQAVIESSPNRHQLTAQLRPPPSMLATATSNSSSTTTTTNVQGVTKKEAPPVPPPNRTAYKMVGPRLGYPKRKFVQRQPSPTSIIRQVYTSSPTAPGAPGVGNSSGVQMTMQQHAGQLQAIPGQSQTHHQPYPPQQQQQLIQGQYVLIHRANVGAADNQAPRASSAPPAQNQQIHGVNGVPISGRGRPASVDVDSHNSLQEAQTIGGAGMVRRTVSNQGQSYGDTSIEPNNQNYIVSASENTSSSCACSLNPMVICVQCGAFCHDDCISPSKLCISCVIR</sequence>
<feature type="region of interest" description="Disordered" evidence="10">
    <location>
        <begin position="1392"/>
        <end position="1428"/>
    </location>
</feature>
<dbReference type="PANTHER" id="PTHR13578:SF20">
    <property type="entry name" value="POLYCOMB PROTEIN ASX"/>
    <property type="match status" value="1"/>
</dbReference>
<feature type="compositionally biased region" description="Basic residues" evidence="10">
    <location>
        <begin position="82"/>
        <end position="92"/>
    </location>
</feature>
<feature type="region of interest" description="Disordered" evidence="10">
    <location>
        <begin position="1127"/>
        <end position="1194"/>
    </location>
</feature>
<dbReference type="Pfam" id="PF13919">
    <property type="entry name" value="ASXH"/>
    <property type="match status" value="1"/>
</dbReference>
<dbReference type="InterPro" id="IPR028020">
    <property type="entry name" value="ASX_DEUBAD_dom"/>
</dbReference>
<evidence type="ECO:0000256" key="1">
    <source>
        <dbReference type="ARBA" id="ARBA00004123"/>
    </source>
</evidence>
<comment type="subcellular location">
    <subcellularLocation>
        <location evidence="1">Nucleus</location>
    </subcellularLocation>
</comment>
<keyword evidence="7" id="KW-0805">Transcription regulation</keyword>
<dbReference type="Proteomes" id="UP000594454">
    <property type="component" value="Chromosome 4"/>
</dbReference>
<feature type="region of interest" description="Disordered" evidence="10">
    <location>
        <begin position="290"/>
        <end position="345"/>
    </location>
</feature>
<evidence type="ECO:0000256" key="2">
    <source>
        <dbReference type="ARBA" id="ARBA00006391"/>
    </source>
</evidence>
<feature type="compositionally biased region" description="Polar residues" evidence="10">
    <location>
        <begin position="25"/>
        <end position="36"/>
    </location>
</feature>
<evidence type="ECO:0000259" key="11">
    <source>
        <dbReference type="PROSITE" id="PS51916"/>
    </source>
</evidence>
<evidence type="ECO:0000256" key="10">
    <source>
        <dbReference type="SAM" id="MobiDB-lite"/>
    </source>
</evidence>
<feature type="region of interest" description="Disordered" evidence="10">
    <location>
        <begin position="1264"/>
        <end position="1308"/>
    </location>
</feature>
<keyword evidence="13" id="KW-1185">Reference proteome</keyword>
<proteinExistence type="inferred from homology"/>
<evidence type="ECO:0000256" key="4">
    <source>
        <dbReference type="ARBA" id="ARBA00022723"/>
    </source>
</evidence>
<feature type="compositionally biased region" description="Polar residues" evidence="10">
    <location>
        <begin position="1472"/>
        <end position="1486"/>
    </location>
</feature>
<feature type="domain" description="DEUBAD" evidence="11">
    <location>
        <begin position="166"/>
        <end position="278"/>
    </location>
</feature>
<feature type="compositionally biased region" description="Low complexity" evidence="10">
    <location>
        <begin position="299"/>
        <end position="322"/>
    </location>
</feature>
<evidence type="ECO:0000256" key="9">
    <source>
        <dbReference type="ARBA" id="ARBA00023242"/>
    </source>
</evidence>
<dbReference type="PANTHER" id="PTHR13578">
    <property type="entry name" value="ADDITIONAL SEX COMBS LIKE PROTEIN ASXL"/>
    <property type="match status" value="1"/>
</dbReference>
<feature type="compositionally biased region" description="Polar residues" evidence="10">
    <location>
        <begin position="468"/>
        <end position="480"/>
    </location>
</feature>
<feature type="region of interest" description="Disordered" evidence="10">
    <location>
        <begin position="1526"/>
        <end position="1565"/>
    </location>
</feature>
<evidence type="ECO:0000256" key="8">
    <source>
        <dbReference type="ARBA" id="ARBA00023163"/>
    </source>
</evidence>
<evidence type="ECO:0000256" key="7">
    <source>
        <dbReference type="ARBA" id="ARBA00023015"/>
    </source>
</evidence>
<evidence type="ECO:0000313" key="12">
    <source>
        <dbReference type="EMBL" id="CAD7089179.1"/>
    </source>
</evidence>
<gene>
    <name evidence="12" type="ORF">HERILL_LOCUS11751</name>
</gene>